<dbReference type="Proteomes" id="UP000215914">
    <property type="component" value="Chromosome 14"/>
</dbReference>
<keyword evidence="5" id="KW-1133">Transmembrane helix</keyword>
<dbReference type="Gramene" id="mRNA:HanXRQr2_Chr14g0647381">
    <property type="protein sequence ID" value="mRNA:HanXRQr2_Chr14g0647381"/>
    <property type="gene ID" value="HanXRQr2_Chr14g0647381"/>
</dbReference>
<keyword evidence="3 7" id="KW-0378">Hydrolase</keyword>
<evidence type="ECO:0000313" key="8">
    <source>
        <dbReference type="Proteomes" id="UP000215914"/>
    </source>
</evidence>
<keyword evidence="1" id="KW-0963">Cytoplasm</keyword>
<accession>A0A251SHR0</accession>
<dbReference type="AlphaFoldDB" id="A0A251SHR0"/>
<evidence type="ECO:0000256" key="4">
    <source>
        <dbReference type="ARBA" id="ARBA00023134"/>
    </source>
</evidence>
<keyword evidence="8" id="KW-1185">Reference proteome</keyword>
<organism evidence="7 8">
    <name type="scientific">Helianthus annuus</name>
    <name type="common">Common sunflower</name>
    <dbReference type="NCBI Taxonomy" id="4232"/>
    <lineage>
        <taxon>Eukaryota</taxon>
        <taxon>Viridiplantae</taxon>
        <taxon>Streptophyta</taxon>
        <taxon>Embryophyta</taxon>
        <taxon>Tracheophyta</taxon>
        <taxon>Spermatophyta</taxon>
        <taxon>Magnoliopsida</taxon>
        <taxon>eudicotyledons</taxon>
        <taxon>Gunneridae</taxon>
        <taxon>Pentapetalae</taxon>
        <taxon>asterids</taxon>
        <taxon>campanulids</taxon>
        <taxon>Asterales</taxon>
        <taxon>Asteraceae</taxon>
        <taxon>Asteroideae</taxon>
        <taxon>Heliantheae alliance</taxon>
        <taxon>Heliantheae</taxon>
        <taxon>Helianthus</taxon>
    </lineage>
</organism>
<dbReference type="EMBL" id="MNCJ02000329">
    <property type="protein sequence ID" value="KAF5769364.1"/>
    <property type="molecule type" value="Genomic_DNA"/>
</dbReference>
<reference evidence="6" key="3">
    <citation type="submission" date="2020-06" db="EMBL/GenBank/DDBJ databases">
        <title>Helianthus annuus Genome sequencing and assembly Release 2.</title>
        <authorList>
            <person name="Gouzy J."/>
            <person name="Langlade N."/>
            <person name="Munos S."/>
        </authorList>
    </citation>
    <scope>NUCLEOTIDE SEQUENCE</scope>
    <source>
        <tissue evidence="6">Leaves</tissue>
    </source>
</reference>
<gene>
    <name evidence="7" type="ORF">HannXRQ_Chr14g0444911</name>
    <name evidence="6" type="ORF">HanXRQr2_Chr14g0647381</name>
</gene>
<dbReference type="PANTHER" id="PTHR45709:SF2">
    <property type="entry name" value="LARGE SUBUNIT GTPASE 1 HOMOLOG"/>
    <property type="match status" value="1"/>
</dbReference>
<protein>
    <submittedName>
        <fullName evidence="7">Putative P-loop containing nucleoside triphosphate hydrolase</fullName>
    </submittedName>
</protein>
<keyword evidence="4" id="KW-0342">GTP-binding</keyword>
<keyword evidence="5" id="KW-0812">Transmembrane</keyword>
<dbReference type="InParanoid" id="A0A251SHR0"/>
<dbReference type="GO" id="GO:0005525">
    <property type="term" value="F:GTP binding"/>
    <property type="evidence" value="ECO:0007669"/>
    <property type="project" value="UniProtKB-KW"/>
</dbReference>
<evidence type="ECO:0000313" key="7">
    <source>
        <dbReference type="EMBL" id="OTF98374.1"/>
    </source>
</evidence>
<evidence type="ECO:0000256" key="2">
    <source>
        <dbReference type="ARBA" id="ARBA00022741"/>
    </source>
</evidence>
<keyword evidence="2" id="KW-0547">Nucleotide-binding</keyword>
<dbReference type="PANTHER" id="PTHR45709">
    <property type="entry name" value="LARGE SUBUNIT GTPASE 1 HOMOLOG-RELATED"/>
    <property type="match status" value="1"/>
</dbReference>
<dbReference type="GO" id="GO:0003924">
    <property type="term" value="F:GTPase activity"/>
    <property type="evidence" value="ECO:0007669"/>
    <property type="project" value="InterPro"/>
</dbReference>
<feature type="transmembrane region" description="Helical" evidence="5">
    <location>
        <begin position="78"/>
        <end position="102"/>
    </location>
</feature>
<evidence type="ECO:0000256" key="3">
    <source>
        <dbReference type="ARBA" id="ARBA00022801"/>
    </source>
</evidence>
<reference evidence="7" key="2">
    <citation type="submission" date="2017-02" db="EMBL/GenBank/DDBJ databases">
        <title>Sunflower complete genome.</title>
        <authorList>
            <person name="Langlade N."/>
            <person name="Munos S."/>
        </authorList>
    </citation>
    <scope>NUCLEOTIDE SEQUENCE [LARGE SCALE GENOMIC DNA]</scope>
    <source>
        <tissue evidence="7">Leaves</tissue>
    </source>
</reference>
<evidence type="ECO:0000313" key="6">
    <source>
        <dbReference type="EMBL" id="KAF5769364.1"/>
    </source>
</evidence>
<evidence type="ECO:0000256" key="5">
    <source>
        <dbReference type="SAM" id="Phobius"/>
    </source>
</evidence>
<evidence type="ECO:0000256" key="1">
    <source>
        <dbReference type="ARBA" id="ARBA00022490"/>
    </source>
</evidence>
<dbReference type="STRING" id="4232.A0A251SHR0"/>
<keyword evidence="5" id="KW-0472">Membrane</keyword>
<dbReference type="InterPro" id="IPR043358">
    <property type="entry name" value="GNL1-like"/>
</dbReference>
<name>A0A251SHR0_HELAN</name>
<proteinExistence type="predicted"/>
<sequence>MNGRICDSCVLDTLPRSASISGQQAYAREIDEHKRTLLLINKADLLPYSVRLKWAEYFQLHGILYLFWRTPVVGVRRWWWVFGGGGSAMVVAVVGMMVGRWWGWWLCGGV</sequence>
<reference evidence="6 8" key="1">
    <citation type="journal article" date="2017" name="Nature">
        <title>The sunflower genome provides insights into oil metabolism, flowering and Asterid evolution.</title>
        <authorList>
            <person name="Badouin H."/>
            <person name="Gouzy J."/>
            <person name="Grassa C.J."/>
            <person name="Murat F."/>
            <person name="Staton S.E."/>
            <person name="Cottret L."/>
            <person name="Lelandais-Briere C."/>
            <person name="Owens G.L."/>
            <person name="Carrere S."/>
            <person name="Mayjonade B."/>
            <person name="Legrand L."/>
            <person name="Gill N."/>
            <person name="Kane N.C."/>
            <person name="Bowers J.E."/>
            <person name="Hubner S."/>
            <person name="Bellec A."/>
            <person name="Berard A."/>
            <person name="Berges H."/>
            <person name="Blanchet N."/>
            <person name="Boniface M.C."/>
            <person name="Brunel D."/>
            <person name="Catrice O."/>
            <person name="Chaidir N."/>
            <person name="Claudel C."/>
            <person name="Donnadieu C."/>
            <person name="Faraut T."/>
            <person name="Fievet G."/>
            <person name="Helmstetter N."/>
            <person name="King M."/>
            <person name="Knapp S.J."/>
            <person name="Lai Z."/>
            <person name="Le Paslier M.C."/>
            <person name="Lippi Y."/>
            <person name="Lorenzon L."/>
            <person name="Mandel J.R."/>
            <person name="Marage G."/>
            <person name="Marchand G."/>
            <person name="Marquand E."/>
            <person name="Bret-Mestries E."/>
            <person name="Morien E."/>
            <person name="Nambeesan S."/>
            <person name="Nguyen T."/>
            <person name="Pegot-Espagnet P."/>
            <person name="Pouilly N."/>
            <person name="Raftis F."/>
            <person name="Sallet E."/>
            <person name="Schiex T."/>
            <person name="Thomas J."/>
            <person name="Vandecasteele C."/>
            <person name="Vares D."/>
            <person name="Vear F."/>
            <person name="Vautrin S."/>
            <person name="Crespi M."/>
            <person name="Mangin B."/>
            <person name="Burke J.M."/>
            <person name="Salse J."/>
            <person name="Munos S."/>
            <person name="Vincourt P."/>
            <person name="Rieseberg L.H."/>
            <person name="Langlade N.B."/>
        </authorList>
    </citation>
    <scope>NUCLEOTIDE SEQUENCE [LARGE SCALE GENOMIC DNA]</scope>
    <source>
        <strain evidence="8">cv. SF193</strain>
        <tissue evidence="6">Leaves</tissue>
    </source>
</reference>
<dbReference type="EMBL" id="CM007903">
    <property type="protein sequence ID" value="OTF98374.1"/>
    <property type="molecule type" value="Genomic_DNA"/>
</dbReference>